<dbReference type="InterPro" id="IPR013249">
    <property type="entry name" value="RNA_pol_sigma70_r4_t2"/>
</dbReference>
<feature type="domain" description="RNA polymerase sigma factor 70 region 4 type 2" evidence="7">
    <location>
        <begin position="123"/>
        <end position="174"/>
    </location>
</feature>
<dbReference type="STRING" id="872970.SAMN04488134_103312"/>
<dbReference type="PANTHER" id="PTHR43133:SF8">
    <property type="entry name" value="RNA POLYMERASE SIGMA FACTOR HI_1459-RELATED"/>
    <property type="match status" value="1"/>
</dbReference>
<dbReference type="GO" id="GO:0016987">
    <property type="term" value="F:sigma factor activity"/>
    <property type="evidence" value="ECO:0007669"/>
    <property type="project" value="UniProtKB-KW"/>
</dbReference>
<dbReference type="InterPro" id="IPR014284">
    <property type="entry name" value="RNA_pol_sigma-70_dom"/>
</dbReference>
<dbReference type="GO" id="GO:0003677">
    <property type="term" value="F:DNA binding"/>
    <property type="evidence" value="ECO:0007669"/>
    <property type="project" value="UniProtKB-KW"/>
</dbReference>
<proteinExistence type="inferred from homology"/>
<keyword evidence="4" id="KW-0238">DNA-binding</keyword>
<dbReference type="RefSeq" id="WP_091496267.1">
    <property type="nucleotide sequence ID" value="NZ_FODJ01000003.1"/>
</dbReference>
<dbReference type="AlphaFoldDB" id="A0A1H8LSP9"/>
<dbReference type="Gene3D" id="1.10.10.10">
    <property type="entry name" value="Winged helix-like DNA-binding domain superfamily/Winged helix DNA-binding domain"/>
    <property type="match status" value="1"/>
</dbReference>
<evidence type="ECO:0000313" key="8">
    <source>
        <dbReference type="EMBL" id="SEO08167.1"/>
    </source>
</evidence>
<evidence type="ECO:0000256" key="3">
    <source>
        <dbReference type="ARBA" id="ARBA00023082"/>
    </source>
</evidence>
<evidence type="ECO:0000259" key="6">
    <source>
        <dbReference type="Pfam" id="PF04542"/>
    </source>
</evidence>
<evidence type="ECO:0000256" key="4">
    <source>
        <dbReference type="ARBA" id="ARBA00023125"/>
    </source>
</evidence>
<dbReference type="Pfam" id="PF04542">
    <property type="entry name" value="Sigma70_r2"/>
    <property type="match status" value="1"/>
</dbReference>
<dbReference type="SUPFAM" id="SSF88946">
    <property type="entry name" value="Sigma2 domain of RNA polymerase sigma factors"/>
    <property type="match status" value="1"/>
</dbReference>
<gene>
    <name evidence="8" type="ORF">SAMN04488134_103312</name>
</gene>
<keyword evidence="5" id="KW-0804">Transcription</keyword>
<evidence type="ECO:0000256" key="5">
    <source>
        <dbReference type="ARBA" id="ARBA00023163"/>
    </source>
</evidence>
<dbReference type="Gene3D" id="1.10.1740.10">
    <property type="match status" value="1"/>
</dbReference>
<evidence type="ECO:0000313" key="9">
    <source>
        <dbReference type="Proteomes" id="UP000199300"/>
    </source>
</evidence>
<protein>
    <submittedName>
        <fullName evidence="8">RNA polymerase sigma-70 factor, ECF subfamily</fullName>
    </submittedName>
</protein>
<feature type="domain" description="RNA polymerase sigma-70 region 2" evidence="6">
    <location>
        <begin position="25"/>
        <end position="91"/>
    </location>
</feature>
<keyword evidence="3" id="KW-0731">Sigma factor</keyword>
<evidence type="ECO:0000259" key="7">
    <source>
        <dbReference type="Pfam" id="PF08281"/>
    </source>
</evidence>
<accession>A0A1H8LSP9</accession>
<dbReference type="InterPro" id="IPR039425">
    <property type="entry name" value="RNA_pol_sigma-70-like"/>
</dbReference>
<dbReference type="InterPro" id="IPR036388">
    <property type="entry name" value="WH-like_DNA-bd_sf"/>
</dbReference>
<dbReference type="InterPro" id="IPR013324">
    <property type="entry name" value="RNA_pol_sigma_r3/r4-like"/>
</dbReference>
<evidence type="ECO:0000256" key="2">
    <source>
        <dbReference type="ARBA" id="ARBA00023015"/>
    </source>
</evidence>
<evidence type="ECO:0000256" key="1">
    <source>
        <dbReference type="ARBA" id="ARBA00010641"/>
    </source>
</evidence>
<dbReference type="EMBL" id="FODJ01000003">
    <property type="protein sequence ID" value="SEO08167.1"/>
    <property type="molecule type" value="Genomic_DNA"/>
</dbReference>
<dbReference type="InterPro" id="IPR007627">
    <property type="entry name" value="RNA_pol_sigma70_r2"/>
</dbReference>
<reference evidence="8 9" key="1">
    <citation type="submission" date="2016-10" db="EMBL/GenBank/DDBJ databases">
        <authorList>
            <person name="de Groot N.N."/>
        </authorList>
    </citation>
    <scope>NUCLEOTIDE SEQUENCE [LARGE SCALE GENOMIC DNA]</scope>
    <source>
        <strain evidence="8 9">CGMCC 1.10434</strain>
    </source>
</reference>
<dbReference type="Proteomes" id="UP000199300">
    <property type="component" value="Unassembled WGS sequence"/>
</dbReference>
<dbReference type="InterPro" id="IPR013325">
    <property type="entry name" value="RNA_pol_sigma_r2"/>
</dbReference>
<dbReference type="Pfam" id="PF08281">
    <property type="entry name" value="Sigma70_r4_2"/>
    <property type="match status" value="1"/>
</dbReference>
<dbReference type="PANTHER" id="PTHR43133">
    <property type="entry name" value="RNA POLYMERASE ECF-TYPE SIGMA FACTO"/>
    <property type="match status" value="1"/>
</dbReference>
<organism evidence="8 9">
    <name type="scientific">Amphibacillus marinus</name>
    <dbReference type="NCBI Taxonomy" id="872970"/>
    <lineage>
        <taxon>Bacteria</taxon>
        <taxon>Bacillati</taxon>
        <taxon>Bacillota</taxon>
        <taxon>Bacilli</taxon>
        <taxon>Bacillales</taxon>
        <taxon>Bacillaceae</taxon>
        <taxon>Amphibacillus</taxon>
    </lineage>
</organism>
<keyword evidence="9" id="KW-1185">Reference proteome</keyword>
<name>A0A1H8LSP9_9BACI</name>
<dbReference type="NCBIfam" id="TIGR02937">
    <property type="entry name" value="sigma70-ECF"/>
    <property type="match status" value="1"/>
</dbReference>
<sequence>MKLTNDNFIKLLRKGKHEALEYVVDHYSGIVKAVVVNKLSTYQDYQLIEECISDVFIAAFTNAKQFNGDALAFRKWLCTIAKYKAIDRQRSLLSKPSFAELEEHVHVVESAEEQVLRQQTAKQLLHKLTKLKEVDRNIFIMKYFLDMSNQAIAKQLNLSKAAIDNRLYRGKKKLHHSGLGGWFYENSI</sequence>
<dbReference type="OrthoDB" id="2678696at2"/>
<dbReference type="SUPFAM" id="SSF88659">
    <property type="entry name" value="Sigma3 and sigma4 domains of RNA polymerase sigma factors"/>
    <property type="match status" value="1"/>
</dbReference>
<keyword evidence="2" id="KW-0805">Transcription regulation</keyword>
<dbReference type="GO" id="GO:0006352">
    <property type="term" value="P:DNA-templated transcription initiation"/>
    <property type="evidence" value="ECO:0007669"/>
    <property type="project" value="InterPro"/>
</dbReference>
<comment type="similarity">
    <text evidence="1">Belongs to the sigma-70 factor family. ECF subfamily.</text>
</comment>